<keyword evidence="7 17" id="KW-0548">Nucleotidyltransferase</keyword>
<dbReference type="PANTHER" id="PTHR11076">
    <property type="entry name" value="DNA REPAIR POLYMERASE UMUC / TRANSFERASE FAMILY MEMBER"/>
    <property type="match status" value="1"/>
</dbReference>
<dbReference type="GO" id="GO:0003887">
    <property type="term" value="F:DNA-directed DNA polymerase activity"/>
    <property type="evidence" value="ECO:0007669"/>
    <property type="project" value="UniProtKB-UniRule"/>
</dbReference>
<comment type="function">
    <text evidence="15 17">Poorly processive, error-prone DNA polymerase involved in untargeted mutagenesis. Copies undamaged DNA at stalled replication forks, which arise in vivo from mismatched or misaligned primer ends. These misaligned primers can be extended by PolIV. Exhibits no 3'-5' exonuclease (proofreading) activity. May be involved in translesional synthesis, in conjunction with the beta clamp from PolIII.</text>
</comment>
<comment type="subunit">
    <text evidence="3 17">Monomer.</text>
</comment>
<dbReference type="HAMAP" id="MF_01113">
    <property type="entry name" value="DNApol_IV"/>
    <property type="match status" value="1"/>
</dbReference>
<evidence type="ECO:0000256" key="15">
    <source>
        <dbReference type="ARBA" id="ARBA00025589"/>
    </source>
</evidence>
<dbReference type="PANTHER" id="PTHR11076:SF33">
    <property type="entry name" value="DNA POLYMERASE KAPPA"/>
    <property type="match status" value="1"/>
</dbReference>
<dbReference type="InterPro" id="IPR050116">
    <property type="entry name" value="DNA_polymerase-Y"/>
</dbReference>
<comment type="cofactor">
    <cofactor evidence="17">
        <name>Mg(2+)</name>
        <dbReference type="ChEBI" id="CHEBI:18420"/>
    </cofactor>
    <text evidence="17">Binds 2 magnesium ions per subunit.</text>
</comment>
<dbReference type="OrthoDB" id="9808813at2"/>
<evidence type="ECO:0000256" key="7">
    <source>
        <dbReference type="ARBA" id="ARBA00022695"/>
    </source>
</evidence>
<dbReference type="GO" id="GO:0003684">
    <property type="term" value="F:damaged DNA binding"/>
    <property type="evidence" value="ECO:0007669"/>
    <property type="project" value="InterPro"/>
</dbReference>
<dbReference type="SUPFAM" id="SSF100879">
    <property type="entry name" value="Lesion bypass DNA polymerase (Y-family), little finger domain"/>
    <property type="match status" value="1"/>
</dbReference>
<dbReference type="NCBIfam" id="NF003015">
    <property type="entry name" value="PRK03858.1"/>
    <property type="match status" value="1"/>
</dbReference>
<evidence type="ECO:0000256" key="5">
    <source>
        <dbReference type="ARBA" id="ARBA00022490"/>
    </source>
</evidence>
<name>A0A6I6DR98_9MICO</name>
<protein>
    <recommendedName>
        <fullName evidence="17">DNA polymerase IV</fullName>
        <shortName evidence="17">Pol IV</shortName>
        <ecNumber evidence="17">2.7.7.7</ecNumber>
    </recommendedName>
</protein>
<keyword evidence="13 17" id="KW-0238">DNA-binding</keyword>
<dbReference type="Pfam" id="PF00817">
    <property type="entry name" value="IMS"/>
    <property type="match status" value="1"/>
</dbReference>
<dbReference type="InterPro" id="IPR043502">
    <property type="entry name" value="DNA/RNA_pol_sf"/>
</dbReference>
<evidence type="ECO:0000256" key="3">
    <source>
        <dbReference type="ARBA" id="ARBA00011245"/>
    </source>
</evidence>
<dbReference type="GO" id="GO:0006281">
    <property type="term" value="P:DNA repair"/>
    <property type="evidence" value="ECO:0007669"/>
    <property type="project" value="UniProtKB-UniRule"/>
</dbReference>
<evidence type="ECO:0000259" key="18">
    <source>
        <dbReference type="PROSITE" id="PS50173"/>
    </source>
</evidence>
<dbReference type="GO" id="GO:0042276">
    <property type="term" value="P:error-prone translesion synthesis"/>
    <property type="evidence" value="ECO:0007669"/>
    <property type="project" value="TreeGrafter"/>
</dbReference>
<dbReference type="Gene3D" id="3.40.1170.60">
    <property type="match status" value="1"/>
</dbReference>
<evidence type="ECO:0000256" key="14">
    <source>
        <dbReference type="ARBA" id="ARBA00023204"/>
    </source>
</evidence>
<keyword evidence="6 17" id="KW-0808">Transferase</keyword>
<dbReference type="CDD" id="cd03586">
    <property type="entry name" value="PolY_Pol_IV_kappa"/>
    <property type="match status" value="1"/>
</dbReference>
<keyword evidence="12 17" id="KW-0239">DNA-directed DNA polymerase</keyword>
<evidence type="ECO:0000256" key="17">
    <source>
        <dbReference type="HAMAP-Rule" id="MF_01113"/>
    </source>
</evidence>
<evidence type="ECO:0000256" key="16">
    <source>
        <dbReference type="ARBA" id="ARBA00049244"/>
    </source>
</evidence>
<keyword evidence="11 17" id="KW-0460">Magnesium</keyword>
<comment type="subcellular location">
    <subcellularLocation>
        <location evidence="1 17">Cytoplasm</location>
    </subcellularLocation>
</comment>
<evidence type="ECO:0000256" key="6">
    <source>
        <dbReference type="ARBA" id="ARBA00022679"/>
    </source>
</evidence>
<dbReference type="NCBIfam" id="NF002677">
    <property type="entry name" value="PRK02406.1"/>
    <property type="match status" value="1"/>
</dbReference>
<dbReference type="GO" id="GO:0005829">
    <property type="term" value="C:cytosol"/>
    <property type="evidence" value="ECO:0007669"/>
    <property type="project" value="TreeGrafter"/>
</dbReference>
<evidence type="ECO:0000256" key="10">
    <source>
        <dbReference type="ARBA" id="ARBA00022763"/>
    </source>
</evidence>
<dbReference type="AlphaFoldDB" id="A0A6I6DR98"/>
<dbReference type="Gene3D" id="3.30.70.270">
    <property type="match status" value="1"/>
</dbReference>
<evidence type="ECO:0000256" key="13">
    <source>
        <dbReference type="ARBA" id="ARBA00023125"/>
    </source>
</evidence>
<dbReference type="InterPro" id="IPR017961">
    <property type="entry name" value="DNA_pol_Y-fam_little_finger"/>
</dbReference>
<dbReference type="FunFam" id="3.30.1490.100:FF:000004">
    <property type="entry name" value="DNA polymerase IV"/>
    <property type="match status" value="1"/>
</dbReference>
<evidence type="ECO:0000313" key="20">
    <source>
        <dbReference type="Proteomes" id="UP000422989"/>
    </source>
</evidence>
<keyword evidence="14 17" id="KW-0234">DNA repair</keyword>
<keyword evidence="20" id="KW-1185">Reference proteome</keyword>
<gene>
    <name evidence="17" type="primary">dinB</name>
    <name evidence="19" type="ORF">D7D94_02310</name>
</gene>
<keyword evidence="10 17" id="KW-0227">DNA damage</keyword>
<dbReference type="GO" id="GO:0000287">
    <property type="term" value="F:magnesium ion binding"/>
    <property type="evidence" value="ECO:0007669"/>
    <property type="project" value="UniProtKB-UniRule"/>
</dbReference>
<keyword evidence="8 17" id="KW-0235">DNA replication</keyword>
<dbReference type="GO" id="GO:0006261">
    <property type="term" value="P:DNA-templated DNA replication"/>
    <property type="evidence" value="ECO:0007669"/>
    <property type="project" value="UniProtKB-UniRule"/>
</dbReference>
<proteinExistence type="inferred from homology"/>
<evidence type="ECO:0000256" key="2">
    <source>
        <dbReference type="ARBA" id="ARBA00010945"/>
    </source>
</evidence>
<dbReference type="Pfam" id="PF11799">
    <property type="entry name" value="IMS_C"/>
    <property type="match status" value="1"/>
</dbReference>
<evidence type="ECO:0000256" key="1">
    <source>
        <dbReference type="ARBA" id="ARBA00004496"/>
    </source>
</evidence>
<dbReference type="InterPro" id="IPR053848">
    <property type="entry name" value="IMS_HHH_1"/>
</dbReference>
<dbReference type="InterPro" id="IPR022880">
    <property type="entry name" value="DNApol_IV"/>
</dbReference>
<dbReference type="RefSeq" id="WP_156241036.1">
    <property type="nucleotide sequence ID" value="NZ_BAAAZL010000002.1"/>
</dbReference>
<evidence type="ECO:0000256" key="8">
    <source>
        <dbReference type="ARBA" id="ARBA00022705"/>
    </source>
</evidence>
<feature type="binding site" evidence="17">
    <location>
        <position position="27"/>
    </location>
    <ligand>
        <name>Mg(2+)</name>
        <dbReference type="ChEBI" id="CHEBI:18420"/>
    </ligand>
</feature>
<accession>A0A6I6DR98</accession>
<dbReference type="Gene3D" id="3.30.1490.100">
    <property type="entry name" value="DNA polymerase, Y-family, little finger domain"/>
    <property type="match status" value="1"/>
</dbReference>
<keyword evidence="4 17" id="KW-0515">Mutator protein</keyword>
<keyword evidence="9 17" id="KW-0479">Metal-binding</keyword>
<dbReference type="PROSITE" id="PS50173">
    <property type="entry name" value="UMUC"/>
    <property type="match status" value="1"/>
</dbReference>
<comment type="similarity">
    <text evidence="2 17">Belongs to the DNA polymerase type-Y family.</text>
</comment>
<dbReference type="EC" id="2.7.7.7" evidence="17"/>
<dbReference type="SUPFAM" id="SSF56672">
    <property type="entry name" value="DNA/RNA polymerases"/>
    <property type="match status" value="1"/>
</dbReference>
<dbReference type="GO" id="GO:0009432">
    <property type="term" value="P:SOS response"/>
    <property type="evidence" value="ECO:0007669"/>
    <property type="project" value="TreeGrafter"/>
</dbReference>
<evidence type="ECO:0000256" key="12">
    <source>
        <dbReference type="ARBA" id="ARBA00022932"/>
    </source>
</evidence>
<dbReference type="FunFam" id="3.40.1170.60:FF:000001">
    <property type="entry name" value="DNA polymerase IV"/>
    <property type="match status" value="1"/>
</dbReference>
<evidence type="ECO:0000256" key="11">
    <source>
        <dbReference type="ARBA" id="ARBA00022842"/>
    </source>
</evidence>
<evidence type="ECO:0000313" key="19">
    <source>
        <dbReference type="EMBL" id="QGU26636.1"/>
    </source>
</evidence>
<evidence type="ECO:0000256" key="9">
    <source>
        <dbReference type="ARBA" id="ARBA00022723"/>
    </source>
</evidence>
<feature type="binding site" evidence="17">
    <location>
        <position position="121"/>
    </location>
    <ligand>
        <name>Mg(2+)</name>
        <dbReference type="ChEBI" id="CHEBI:18420"/>
    </ligand>
</feature>
<feature type="domain" description="UmuC" evidence="18">
    <location>
        <begin position="23"/>
        <end position="203"/>
    </location>
</feature>
<dbReference type="InterPro" id="IPR001126">
    <property type="entry name" value="UmuC"/>
</dbReference>
<dbReference type="Pfam" id="PF21999">
    <property type="entry name" value="IMS_HHH_1"/>
    <property type="match status" value="1"/>
</dbReference>
<dbReference type="InterPro" id="IPR043128">
    <property type="entry name" value="Rev_trsase/Diguanyl_cyclase"/>
</dbReference>
<dbReference type="EMBL" id="CP032550">
    <property type="protein sequence ID" value="QGU26636.1"/>
    <property type="molecule type" value="Genomic_DNA"/>
</dbReference>
<feature type="active site" evidence="17">
    <location>
        <position position="122"/>
    </location>
</feature>
<reference evidence="19 20" key="1">
    <citation type="submission" date="2018-09" db="EMBL/GenBank/DDBJ databases">
        <title>Whole genome sequencing of Microbacterium oryzae strain MB-10T.</title>
        <authorList>
            <person name="Das S.K."/>
        </authorList>
    </citation>
    <scope>NUCLEOTIDE SEQUENCE [LARGE SCALE GENOMIC DNA]</scope>
    <source>
        <strain evidence="19 20">MB-10</strain>
    </source>
</reference>
<dbReference type="Proteomes" id="UP000422989">
    <property type="component" value="Chromosome"/>
</dbReference>
<dbReference type="KEGG" id="moj:D7D94_02310"/>
<keyword evidence="5 17" id="KW-0963">Cytoplasm</keyword>
<comment type="catalytic activity">
    <reaction evidence="16 17">
        <text>DNA(n) + a 2'-deoxyribonucleoside 5'-triphosphate = DNA(n+1) + diphosphate</text>
        <dbReference type="Rhea" id="RHEA:22508"/>
        <dbReference type="Rhea" id="RHEA-COMP:17339"/>
        <dbReference type="Rhea" id="RHEA-COMP:17340"/>
        <dbReference type="ChEBI" id="CHEBI:33019"/>
        <dbReference type="ChEBI" id="CHEBI:61560"/>
        <dbReference type="ChEBI" id="CHEBI:173112"/>
        <dbReference type="EC" id="2.7.7.7"/>
    </reaction>
</comment>
<sequence length="420" mass="45241">MGRADGTGRIVSAEGADDSGTGILHVDMDAFYAAVEILDDPSLAGKPLIIGAPDGRSVVSSASYEARRYGVRSAMPVSQAVRLCPHALIVPPHFDRYRAVSAQVMAIFRDFTPLVEQLSIDEAFLDVRGARRLWGTPGEIAQMIRARVQAEAGITCSVGVAASKHVAKMASTICKPDGMLVVPGARTLEFLGARPVRAMWGVGPKAAEVLESRGIRTIADLRETPLPVLTRAVGAASAQRLHALSRGEDSREVETHRVEKSVSHEETFQTDVGDVDLLRAELLRLADRVAVRLRRGGLEAAGVAIKVRFSDFTTLTRSQTLAEPTALGQRIGDVARDLLAGVELRQAVRLIGVRAERLRAAGSSALALWDEDAEWKRVEGTLDDAVSRFGDGVVTRAAFLGRTERHPQVPRTPRPAEDSD</sequence>
<feature type="site" description="Substrate discrimination" evidence="17">
    <location>
        <position position="32"/>
    </location>
</feature>
<evidence type="ECO:0000256" key="4">
    <source>
        <dbReference type="ARBA" id="ARBA00022457"/>
    </source>
</evidence>
<dbReference type="InterPro" id="IPR036775">
    <property type="entry name" value="DNA_pol_Y-fam_lit_finger_sf"/>
</dbReference>
<dbReference type="Gene3D" id="1.10.150.20">
    <property type="entry name" value="5' to 3' exonuclease, C-terminal subdomain"/>
    <property type="match status" value="1"/>
</dbReference>
<organism evidence="19 20">
    <name type="scientific">Microbacterium oryzae</name>
    <dbReference type="NCBI Taxonomy" id="743009"/>
    <lineage>
        <taxon>Bacteria</taxon>
        <taxon>Bacillati</taxon>
        <taxon>Actinomycetota</taxon>
        <taxon>Actinomycetes</taxon>
        <taxon>Micrococcales</taxon>
        <taxon>Microbacteriaceae</taxon>
        <taxon>Microbacterium</taxon>
    </lineage>
</organism>